<accession>A0A4V2F1T0</accession>
<dbReference type="AlphaFoldDB" id="A0A4V2F1T0"/>
<evidence type="ECO:0000256" key="5">
    <source>
        <dbReference type="ARBA" id="ARBA00023237"/>
    </source>
</evidence>
<name>A0A4V2F1T0_9BACT</name>
<sequence length="464" mass="51595">MNSIMKSSINIFAILLLILTTSCGKGFLEKKPNSSIVIPSTLSDFQQLLNSSSVNRSSILPAVSADEYYMVSQEALDASTPIERNAYVWNKDIYGEETRIAFWNNSYQSVFIANSVLAQLPGVPPQQQHTEAYNNVEGQAYFVRAFAYFDLLKSFSAPYDAATASADRGVPLKLSPNIDETQPRSSVQASYDLVIGDLLKAASLLPPKVQPTVRNQASKAAAYALFARLYISMRKYEQAELYADSCLNLYDTLVDYNTVSQTSNNPFTNTVAESIFFSFVNTQPAVIGLHNNSVLMSIDTVLLDFYAPYDLRRKIMYNTDPATKLTKTKTFYSNSGHPYGGLATDEIYLIKAECAARAGNKTIALQYLNDLLVTRFATGFFTPLGAADASEALQLVLKERRKELVWRAGLRWDDLRRLNKEGAGITLKRIIGGQTYTLPPNDPRYVFPIPDDEITLGGIEQNIR</sequence>
<keyword evidence="4" id="KW-0472">Membrane</keyword>
<dbReference type="Pfam" id="PF07980">
    <property type="entry name" value="SusD_RagB"/>
    <property type="match status" value="1"/>
</dbReference>
<evidence type="ECO:0000313" key="8">
    <source>
        <dbReference type="EMBL" id="RZS74846.1"/>
    </source>
</evidence>
<reference evidence="8 9" key="1">
    <citation type="submission" date="2019-02" db="EMBL/GenBank/DDBJ databases">
        <title>Genomic Encyclopedia of Type Strains, Phase IV (KMG-IV): sequencing the most valuable type-strain genomes for metagenomic binning, comparative biology and taxonomic classification.</title>
        <authorList>
            <person name="Goeker M."/>
        </authorList>
    </citation>
    <scope>NUCLEOTIDE SEQUENCE [LARGE SCALE GENOMIC DNA]</scope>
    <source>
        <strain evidence="8 9">DSM 18116</strain>
    </source>
</reference>
<dbReference type="InterPro" id="IPR012944">
    <property type="entry name" value="SusD_RagB_dom"/>
</dbReference>
<feature type="domain" description="RagB/SusD" evidence="6">
    <location>
        <begin position="346"/>
        <end position="456"/>
    </location>
</feature>
<keyword evidence="3" id="KW-0732">Signal</keyword>
<dbReference type="GO" id="GO:0009279">
    <property type="term" value="C:cell outer membrane"/>
    <property type="evidence" value="ECO:0007669"/>
    <property type="project" value="UniProtKB-SubCell"/>
</dbReference>
<comment type="similarity">
    <text evidence="2">Belongs to the SusD family.</text>
</comment>
<comment type="subcellular location">
    <subcellularLocation>
        <location evidence="1">Cell outer membrane</location>
    </subcellularLocation>
</comment>
<dbReference type="InterPro" id="IPR011990">
    <property type="entry name" value="TPR-like_helical_dom_sf"/>
</dbReference>
<dbReference type="Gene3D" id="1.25.40.390">
    <property type="match status" value="1"/>
</dbReference>
<evidence type="ECO:0000259" key="6">
    <source>
        <dbReference type="Pfam" id="PF07980"/>
    </source>
</evidence>
<evidence type="ECO:0000256" key="2">
    <source>
        <dbReference type="ARBA" id="ARBA00006275"/>
    </source>
</evidence>
<dbReference type="Proteomes" id="UP000293874">
    <property type="component" value="Unassembled WGS sequence"/>
</dbReference>
<keyword evidence="5" id="KW-0998">Cell outer membrane</keyword>
<dbReference type="SUPFAM" id="SSF48452">
    <property type="entry name" value="TPR-like"/>
    <property type="match status" value="1"/>
</dbReference>
<protein>
    <submittedName>
        <fullName evidence="8">SusD-like starch-binding protein associating with outer membrane</fullName>
    </submittedName>
</protein>
<dbReference type="PROSITE" id="PS51257">
    <property type="entry name" value="PROKAR_LIPOPROTEIN"/>
    <property type="match status" value="1"/>
</dbReference>
<keyword evidence="9" id="KW-1185">Reference proteome</keyword>
<feature type="domain" description="SusD-like N-terminal" evidence="7">
    <location>
        <begin position="27"/>
        <end position="230"/>
    </location>
</feature>
<dbReference type="InterPro" id="IPR033985">
    <property type="entry name" value="SusD-like_N"/>
</dbReference>
<comment type="caution">
    <text evidence="8">The sequence shown here is derived from an EMBL/GenBank/DDBJ whole genome shotgun (WGS) entry which is preliminary data.</text>
</comment>
<evidence type="ECO:0000313" key="9">
    <source>
        <dbReference type="Proteomes" id="UP000293874"/>
    </source>
</evidence>
<evidence type="ECO:0000256" key="4">
    <source>
        <dbReference type="ARBA" id="ARBA00023136"/>
    </source>
</evidence>
<evidence type="ECO:0000256" key="3">
    <source>
        <dbReference type="ARBA" id="ARBA00022729"/>
    </source>
</evidence>
<evidence type="ECO:0000256" key="1">
    <source>
        <dbReference type="ARBA" id="ARBA00004442"/>
    </source>
</evidence>
<dbReference type="EMBL" id="SGXA01000001">
    <property type="protein sequence ID" value="RZS74846.1"/>
    <property type="molecule type" value="Genomic_DNA"/>
</dbReference>
<evidence type="ECO:0000259" key="7">
    <source>
        <dbReference type="Pfam" id="PF14322"/>
    </source>
</evidence>
<dbReference type="Pfam" id="PF14322">
    <property type="entry name" value="SusD-like_3"/>
    <property type="match status" value="1"/>
</dbReference>
<organism evidence="8 9">
    <name type="scientific">Pseudobacter ginsenosidimutans</name>
    <dbReference type="NCBI Taxonomy" id="661488"/>
    <lineage>
        <taxon>Bacteria</taxon>
        <taxon>Pseudomonadati</taxon>
        <taxon>Bacteroidota</taxon>
        <taxon>Chitinophagia</taxon>
        <taxon>Chitinophagales</taxon>
        <taxon>Chitinophagaceae</taxon>
        <taxon>Pseudobacter</taxon>
    </lineage>
</organism>
<gene>
    <name evidence="8" type="ORF">EV199_0697</name>
</gene>
<proteinExistence type="inferred from homology"/>